<dbReference type="SMART" id="SM00883">
    <property type="entry name" value="Cpn10"/>
    <property type="match status" value="1"/>
</dbReference>
<dbReference type="GO" id="GO:0044183">
    <property type="term" value="F:protein folding chaperone"/>
    <property type="evidence" value="ECO:0007669"/>
    <property type="project" value="InterPro"/>
</dbReference>
<dbReference type="InterPro" id="IPR020818">
    <property type="entry name" value="Chaperonin_GroES"/>
</dbReference>
<proteinExistence type="predicted"/>
<keyword evidence="1" id="KW-0143">Chaperone</keyword>
<dbReference type="SUPFAM" id="SSF50129">
    <property type="entry name" value="GroES-like"/>
    <property type="match status" value="1"/>
</dbReference>
<dbReference type="InterPro" id="IPR037124">
    <property type="entry name" value="Chaperonin_GroES_sf"/>
</dbReference>
<sequence length="86" mass="9754">MKAIGKNLIIQKVEENITKSEGGLLLTKNDRNDIRYIEAKVISIGDEVVGIKENDTIFYDRHAGHMIELNKDTYQVIKVQDVVVVL</sequence>
<dbReference type="Pfam" id="PF00166">
    <property type="entry name" value="Cpn10"/>
    <property type="match status" value="1"/>
</dbReference>
<protein>
    <submittedName>
        <fullName evidence="2">Co-chaperonin GroES</fullName>
    </submittedName>
</protein>
<organism evidence="2">
    <name type="scientific">uncultured virus</name>
    <dbReference type="NCBI Taxonomy" id="340016"/>
    <lineage>
        <taxon>Viruses</taxon>
        <taxon>environmental samples</taxon>
    </lineage>
</organism>
<reference evidence="2" key="1">
    <citation type="submission" date="2016-03" db="EMBL/GenBank/DDBJ databases">
        <title>Novel chaperonins are prevalent in the virioplankton and link to viral biology and ecology.</title>
        <authorList>
            <person name="Marine R.L."/>
            <person name="Nasko D.J."/>
            <person name="Polson S.W."/>
            <person name="Wommack K.E."/>
        </authorList>
    </citation>
    <scope>NUCLEOTIDE SEQUENCE</scope>
</reference>
<dbReference type="InterPro" id="IPR011032">
    <property type="entry name" value="GroES-like_sf"/>
</dbReference>
<dbReference type="Gene3D" id="2.30.33.40">
    <property type="entry name" value="GroES chaperonin"/>
    <property type="match status" value="1"/>
</dbReference>
<gene>
    <name evidence="2" type="primary">groES</name>
</gene>
<name>A0A221S2Y7_9VIRU</name>
<dbReference type="EMBL" id="KU970682">
    <property type="protein sequence ID" value="ASN63276.1"/>
    <property type="molecule type" value="Genomic_DNA"/>
</dbReference>
<dbReference type="GO" id="GO:0005524">
    <property type="term" value="F:ATP binding"/>
    <property type="evidence" value="ECO:0007669"/>
    <property type="project" value="InterPro"/>
</dbReference>
<evidence type="ECO:0000256" key="1">
    <source>
        <dbReference type="ARBA" id="ARBA00023186"/>
    </source>
</evidence>
<evidence type="ECO:0000313" key="2">
    <source>
        <dbReference type="EMBL" id="ASN63276.1"/>
    </source>
</evidence>
<accession>A0A221S2Y7</accession>